<feature type="signal peptide" evidence="2">
    <location>
        <begin position="1"/>
        <end position="20"/>
    </location>
</feature>
<keyword evidence="2" id="KW-0732">Signal</keyword>
<keyword evidence="4" id="KW-1185">Reference proteome</keyword>
<comment type="caution">
    <text evidence="3">The sequence shown here is derived from an EMBL/GenBank/DDBJ whole genome shotgun (WGS) entry which is preliminary data.</text>
</comment>
<evidence type="ECO:0000313" key="4">
    <source>
        <dbReference type="Proteomes" id="UP000439522"/>
    </source>
</evidence>
<dbReference type="AlphaFoldDB" id="A0A6I4TF63"/>
<dbReference type="RefSeq" id="WP_160610920.1">
    <property type="nucleotide sequence ID" value="NZ_WTZA01000001.1"/>
</dbReference>
<protein>
    <recommendedName>
        <fullName evidence="5">DUF4440 domain-containing protein</fullName>
    </recommendedName>
</protein>
<name>A0A6I4TF63_9SPHN</name>
<organism evidence="3 4">
    <name type="scientific">Tsuneonella aeria</name>
    <dbReference type="NCBI Taxonomy" id="1837929"/>
    <lineage>
        <taxon>Bacteria</taxon>
        <taxon>Pseudomonadati</taxon>
        <taxon>Pseudomonadota</taxon>
        <taxon>Alphaproteobacteria</taxon>
        <taxon>Sphingomonadales</taxon>
        <taxon>Erythrobacteraceae</taxon>
        <taxon>Tsuneonella</taxon>
    </lineage>
</organism>
<gene>
    <name evidence="3" type="ORF">GRI40_08520</name>
</gene>
<evidence type="ECO:0008006" key="5">
    <source>
        <dbReference type="Google" id="ProtNLM"/>
    </source>
</evidence>
<reference evidence="3 4" key="1">
    <citation type="submission" date="2019-12" db="EMBL/GenBank/DDBJ databases">
        <title>Genomic-based taxomic classification of the family Erythrobacteraceae.</title>
        <authorList>
            <person name="Xu L."/>
        </authorList>
    </citation>
    <scope>NUCLEOTIDE SEQUENCE [LARGE SCALE GENOMIC DNA]</scope>
    <source>
        <strain evidence="3 4">100921-2</strain>
    </source>
</reference>
<dbReference type="OrthoDB" id="7201546at2"/>
<feature type="chain" id="PRO_5026261801" description="DUF4440 domain-containing protein" evidence="2">
    <location>
        <begin position="21"/>
        <end position="233"/>
    </location>
</feature>
<sequence>MRRTLTAIAAVLCLAGCATANPHSARELRPAASPSDVIAVELAFARAARETGTWTAFRRFATRDAVWPGPQWENVHQALRGAADPSQPIVWEPDMVWASCDGSFALSTGPATWPDGRRTRFATMWQRQADGEYRWVLDQGFDLEAGYARPEMIPARVAECPEQRARRASPPRRGEAWHSGRSDDGSLAWQTTLAADCRRTMVVTAMRDGAMHEVFRRTSSTPPVAAGAAAARC</sequence>
<dbReference type="Proteomes" id="UP000439522">
    <property type="component" value="Unassembled WGS sequence"/>
</dbReference>
<feature type="region of interest" description="Disordered" evidence="1">
    <location>
        <begin position="161"/>
        <end position="185"/>
    </location>
</feature>
<feature type="compositionally biased region" description="Basic and acidic residues" evidence="1">
    <location>
        <begin position="172"/>
        <end position="184"/>
    </location>
</feature>
<evidence type="ECO:0000313" key="3">
    <source>
        <dbReference type="EMBL" id="MXO75257.1"/>
    </source>
</evidence>
<evidence type="ECO:0000256" key="2">
    <source>
        <dbReference type="SAM" id="SignalP"/>
    </source>
</evidence>
<evidence type="ECO:0000256" key="1">
    <source>
        <dbReference type="SAM" id="MobiDB-lite"/>
    </source>
</evidence>
<proteinExistence type="predicted"/>
<dbReference type="EMBL" id="WTZA01000001">
    <property type="protein sequence ID" value="MXO75257.1"/>
    <property type="molecule type" value="Genomic_DNA"/>
</dbReference>
<accession>A0A6I4TF63</accession>